<accession>A0A423U5T5</accession>
<dbReference type="EMBL" id="QCYY01000604">
    <property type="protein sequence ID" value="ROT84042.1"/>
    <property type="molecule type" value="Genomic_DNA"/>
</dbReference>
<feature type="compositionally biased region" description="Basic and acidic residues" evidence="1">
    <location>
        <begin position="379"/>
        <end position="417"/>
    </location>
</feature>
<dbReference type="GO" id="GO:0043027">
    <property type="term" value="F:cysteine-type endopeptidase inhibitor activity involved in apoptotic process"/>
    <property type="evidence" value="ECO:0007669"/>
    <property type="project" value="TreeGrafter"/>
</dbReference>
<dbReference type="GO" id="GO:0051726">
    <property type="term" value="P:regulation of cell cycle"/>
    <property type="evidence" value="ECO:0007669"/>
    <property type="project" value="TreeGrafter"/>
</dbReference>
<reference evidence="2 3" key="2">
    <citation type="submission" date="2019-01" db="EMBL/GenBank/DDBJ databases">
        <title>The decoding of complex shrimp genome reveals the adaptation for benthos swimmer, frequently molting mechanism and breeding impact on genome.</title>
        <authorList>
            <person name="Sun Y."/>
            <person name="Gao Y."/>
            <person name="Yu Y."/>
        </authorList>
    </citation>
    <scope>NUCLEOTIDE SEQUENCE [LARGE SCALE GENOMIC DNA]</scope>
    <source>
        <tissue evidence="2">Muscle</tissue>
    </source>
</reference>
<evidence type="ECO:0000313" key="3">
    <source>
        <dbReference type="Proteomes" id="UP000283509"/>
    </source>
</evidence>
<dbReference type="InterPro" id="IPR001370">
    <property type="entry name" value="BIR_rpt"/>
</dbReference>
<protein>
    <submittedName>
        <fullName evidence="2">Putative ensconsin-like isoform X8</fullName>
    </submittedName>
</protein>
<feature type="compositionally biased region" description="Low complexity" evidence="1">
    <location>
        <begin position="277"/>
        <end position="287"/>
    </location>
</feature>
<dbReference type="PROSITE" id="PS01282">
    <property type="entry name" value="BIR_REPEAT_1"/>
    <property type="match status" value="1"/>
</dbReference>
<evidence type="ECO:0000256" key="1">
    <source>
        <dbReference type="SAM" id="MobiDB-lite"/>
    </source>
</evidence>
<evidence type="ECO:0000313" key="2">
    <source>
        <dbReference type="EMBL" id="ROT84042.1"/>
    </source>
</evidence>
<organism evidence="2 3">
    <name type="scientific">Penaeus vannamei</name>
    <name type="common">Whiteleg shrimp</name>
    <name type="synonym">Litopenaeus vannamei</name>
    <dbReference type="NCBI Taxonomy" id="6689"/>
    <lineage>
        <taxon>Eukaryota</taxon>
        <taxon>Metazoa</taxon>
        <taxon>Ecdysozoa</taxon>
        <taxon>Arthropoda</taxon>
        <taxon>Crustacea</taxon>
        <taxon>Multicrustacea</taxon>
        <taxon>Malacostraca</taxon>
        <taxon>Eumalacostraca</taxon>
        <taxon>Eucarida</taxon>
        <taxon>Decapoda</taxon>
        <taxon>Dendrobranchiata</taxon>
        <taxon>Penaeoidea</taxon>
        <taxon>Penaeidae</taxon>
        <taxon>Penaeus</taxon>
    </lineage>
</organism>
<feature type="compositionally biased region" description="Low complexity" evidence="1">
    <location>
        <begin position="459"/>
        <end position="471"/>
    </location>
</feature>
<keyword evidence="3" id="KW-1185">Reference proteome</keyword>
<dbReference type="Proteomes" id="UP000283509">
    <property type="component" value="Unassembled WGS sequence"/>
</dbReference>
<dbReference type="SUPFAM" id="SSF57924">
    <property type="entry name" value="Inhibitor of apoptosis (IAP) repeat"/>
    <property type="match status" value="2"/>
</dbReference>
<dbReference type="GO" id="GO:0031398">
    <property type="term" value="P:positive regulation of protein ubiquitination"/>
    <property type="evidence" value="ECO:0007669"/>
    <property type="project" value="TreeGrafter"/>
</dbReference>
<dbReference type="Pfam" id="PF00653">
    <property type="entry name" value="BIR"/>
    <property type="match status" value="2"/>
</dbReference>
<feature type="compositionally biased region" description="Basic and acidic residues" evidence="1">
    <location>
        <begin position="473"/>
        <end position="511"/>
    </location>
</feature>
<dbReference type="GO" id="GO:0005737">
    <property type="term" value="C:cytoplasm"/>
    <property type="evidence" value="ECO:0007669"/>
    <property type="project" value="TreeGrafter"/>
</dbReference>
<comment type="caution">
    <text evidence="2">The sequence shown here is derived from an EMBL/GenBank/DDBJ whole genome shotgun (WGS) entry which is preliminary data.</text>
</comment>
<feature type="compositionally biased region" description="Low complexity" evidence="1">
    <location>
        <begin position="354"/>
        <end position="365"/>
    </location>
</feature>
<feature type="compositionally biased region" description="Basic and acidic residues" evidence="1">
    <location>
        <begin position="241"/>
        <end position="252"/>
    </location>
</feature>
<dbReference type="SMART" id="SM00238">
    <property type="entry name" value="BIR"/>
    <property type="match status" value="2"/>
</dbReference>
<dbReference type="OrthoDB" id="5855668at2759"/>
<reference evidence="2 3" key="1">
    <citation type="submission" date="2018-04" db="EMBL/GenBank/DDBJ databases">
        <authorList>
            <person name="Zhang X."/>
            <person name="Yuan J."/>
            <person name="Li F."/>
            <person name="Xiang J."/>
        </authorList>
    </citation>
    <scope>NUCLEOTIDE SEQUENCE [LARGE SCALE GENOMIC DNA]</scope>
    <source>
        <tissue evidence="2">Muscle</tissue>
    </source>
</reference>
<feature type="region of interest" description="Disordered" evidence="1">
    <location>
        <begin position="219"/>
        <end position="694"/>
    </location>
</feature>
<feature type="compositionally biased region" description="Low complexity" evidence="1">
    <location>
        <begin position="317"/>
        <end position="341"/>
    </location>
</feature>
<dbReference type="GO" id="GO:0043066">
    <property type="term" value="P:negative regulation of apoptotic process"/>
    <property type="evidence" value="ECO:0007669"/>
    <property type="project" value="TreeGrafter"/>
</dbReference>
<feature type="region of interest" description="Disordered" evidence="1">
    <location>
        <begin position="1000"/>
        <end position="1029"/>
    </location>
</feature>
<dbReference type="AlphaFoldDB" id="A0A423U5T5"/>
<feature type="compositionally biased region" description="Low complexity" evidence="1">
    <location>
        <begin position="440"/>
        <end position="449"/>
    </location>
</feature>
<feature type="compositionally biased region" description="Basic and acidic residues" evidence="1">
    <location>
        <begin position="521"/>
        <end position="574"/>
    </location>
</feature>
<dbReference type="GO" id="GO:0005634">
    <property type="term" value="C:nucleus"/>
    <property type="evidence" value="ECO:0007669"/>
    <property type="project" value="TreeGrafter"/>
</dbReference>
<dbReference type="CDD" id="cd22249">
    <property type="entry name" value="UDM1_RNF168_RNF169-like"/>
    <property type="match status" value="1"/>
</dbReference>
<proteinExistence type="predicted"/>
<feature type="compositionally biased region" description="Low complexity" evidence="1">
    <location>
        <begin position="629"/>
        <end position="659"/>
    </location>
</feature>
<dbReference type="GO" id="GO:0061630">
    <property type="term" value="F:ubiquitin protein ligase activity"/>
    <property type="evidence" value="ECO:0007669"/>
    <property type="project" value="TreeGrafter"/>
</dbReference>
<feature type="compositionally biased region" description="Basic and acidic residues" evidence="1">
    <location>
        <begin position="222"/>
        <end position="233"/>
    </location>
</feature>
<dbReference type="PANTHER" id="PTHR10044">
    <property type="entry name" value="INHIBITOR OF APOPTOSIS"/>
    <property type="match status" value="1"/>
</dbReference>
<sequence length="1095" mass="120392">MPQNSELCPPGVRPSVPLPSFPSLPFSSSLLRSFLLFLPPSFPFSLMPYLPPSLLPLFIPPSLPSFLIYPLYDKSSGLSYKDREERVRQLREKQQLEKQQKLEELKEQAAAAQKFREQQENERRRRLEDMRLRDADRRSQVEERKRIIQQAEQDRREAVLRKTAEREQRLESKRRNEKSNIVFAFGSSTPRMLDPKDSASTFWGSRYLTTNVHLADTNISRRASEGGDMDLSRKRATSAHSLDRKPEGEDLMTRSMTAAIPASAARRRTDLMPAMPSLRDSSGSTRSSPRHRSPVSVGSTSSTKPARAKSAGSDRSAPATPARTPVKATTPKKTPSQVKAENAAKKAVEKSKSTPKTKTTPKTTPLHSPAVESKPLPGSKEKRASPQKEDKPAEQNNKETKQQKTETDATAEVKPDTADASQEAPVPAPVEESQPEKVAEPTAEPAAEPIVNDTDAKLQPTEEPTPTKPQESIAKEPENNETPKAKEKEGSQENLEKTEESEKTMIKKAADKPVTGYATEEDYKAALAEKRRQAREAKERELELERQKQNERIEQQKRLEAEEKLRREEEERQARKSRVAAIMARTRGKGGSNTPTKAEAKTPSDETKAFNEADMSGSMTDSMINALVSQSESSSQPQSDMSSQPDQPSSDASSRPSQPGAGSVSENAVVAGVETDSKTPAVKSATPPSDVTSASMGVELTHSNVEVTRATENSMVDDLISGIASVKVEEPHVNGDSPVPMDTTPTQSVDLLGTISDVHSVNHNGVDNTPAQTSQGARARGERRFHQLSALQLESVRRRTFASFPSACADPDALARDGLFYAGEKDHVRCAFCGCNFGAWTPGDHVRTEHARFSPRCSLVTGRLTGNVPRAPRPRQDDAGRLYALLDDYHAFRLAHGRPRTRGRYQSDAAPLPGAEEPAFPEFERKDTRRRTFSAWPKGAGAAADSLAEAGFVYTGAGDWVQCFQCGGGIHTWRCGDDPWVDHARFYPHCSFVREHLGQGGGASGMGESPALSPSPLPAVPSRPEELSPEEAELLLHHPIAQRLISKGFRHGLVKEALKQKVEKSGLMCSSLDEALELMFDFEDSVSDSFPEKST</sequence>
<dbReference type="PANTHER" id="PTHR10044:SF139">
    <property type="entry name" value="DEATH-ASSOCIATED INHIBITOR OF APOPTOSIS 2"/>
    <property type="match status" value="1"/>
</dbReference>
<dbReference type="Gene3D" id="1.10.1170.10">
    <property type="entry name" value="Inhibitor Of Apoptosis Protein (2mihbC-IAP-1), Chain A"/>
    <property type="match status" value="2"/>
</dbReference>
<dbReference type="CDD" id="cd00022">
    <property type="entry name" value="BIR"/>
    <property type="match status" value="2"/>
</dbReference>
<gene>
    <name evidence="2" type="ORF">C7M84_022776</name>
</gene>
<name>A0A423U5T5_PENVA</name>
<feature type="region of interest" description="Disordered" evidence="1">
    <location>
        <begin position="114"/>
        <end position="144"/>
    </location>
</feature>
<dbReference type="InterPro" id="IPR050784">
    <property type="entry name" value="IAP"/>
</dbReference>
<dbReference type="PROSITE" id="PS50143">
    <property type="entry name" value="BIR_REPEAT_2"/>
    <property type="match status" value="2"/>
</dbReference>
<feature type="compositionally biased region" description="Basic and acidic residues" evidence="1">
    <location>
        <begin position="342"/>
        <end position="352"/>
    </location>
</feature>
<feature type="compositionally biased region" description="Basic and acidic residues" evidence="1">
    <location>
        <begin position="598"/>
        <end position="611"/>
    </location>
</feature>